<keyword evidence="2" id="KW-1185">Reference proteome</keyword>
<accession>A0A225DJG1</accession>
<evidence type="ECO:0000313" key="2">
    <source>
        <dbReference type="Proteomes" id="UP000214646"/>
    </source>
</evidence>
<organism evidence="1 2">
    <name type="scientific">Fimbriiglobus ruber</name>
    <dbReference type="NCBI Taxonomy" id="1908690"/>
    <lineage>
        <taxon>Bacteria</taxon>
        <taxon>Pseudomonadati</taxon>
        <taxon>Planctomycetota</taxon>
        <taxon>Planctomycetia</taxon>
        <taxon>Gemmatales</taxon>
        <taxon>Gemmataceae</taxon>
        <taxon>Fimbriiglobus</taxon>
    </lineage>
</organism>
<reference evidence="2" key="1">
    <citation type="submission" date="2017-06" db="EMBL/GenBank/DDBJ databases">
        <title>Genome analysis of Fimbriiglobus ruber SP5, the first member of the order Planctomycetales with confirmed chitinolytic capability.</title>
        <authorList>
            <person name="Ravin N.V."/>
            <person name="Rakitin A.L."/>
            <person name="Ivanova A.A."/>
            <person name="Beletsky A.V."/>
            <person name="Kulichevskaya I.S."/>
            <person name="Mardanov A.V."/>
            <person name="Dedysh S.N."/>
        </authorList>
    </citation>
    <scope>NUCLEOTIDE SEQUENCE [LARGE SCALE GENOMIC DNA]</scope>
    <source>
        <strain evidence="2">SP5</strain>
    </source>
</reference>
<protein>
    <submittedName>
        <fullName evidence="1">Uncharacterized protein</fullName>
    </submittedName>
</protein>
<name>A0A225DJG1_9BACT</name>
<dbReference type="AlphaFoldDB" id="A0A225DJG1"/>
<comment type="caution">
    <text evidence="1">The sequence shown here is derived from an EMBL/GenBank/DDBJ whole genome shotgun (WGS) entry which is preliminary data.</text>
</comment>
<dbReference type="EMBL" id="NIDE01000014">
    <property type="protein sequence ID" value="OWK37319.1"/>
    <property type="molecule type" value="Genomic_DNA"/>
</dbReference>
<dbReference type="Proteomes" id="UP000214646">
    <property type="component" value="Unassembled WGS sequence"/>
</dbReference>
<proteinExistence type="predicted"/>
<gene>
    <name evidence="1" type="ORF">FRUB_06439</name>
</gene>
<evidence type="ECO:0000313" key="1">
    <source>
        <dbReference type="EMBL" id="OWK37319.1"/>
    </source>
</evidence>
<sequence>MLVAPGVDGTKAHLHGYEAVAELKRRPAAIAVGRGRRISTAMKPWPN</sequence>